<name>A0A8C4SLV3_ERPCA</name>
<feature type="transmembrane region" description="Helical" evidence="9">
    <location>
        <begin position="232"/>
        <end position="250"/>
    </location>
</feature>
<evidence type="ECO:0000259" key="11">
    <source>
        <dbReference type="PROSITE" id="PS50853"/>
    </source>
</evidence>
<keyword evidence="13" id="KW-1185">Reference proteome</keyword>
<feature type="region of interest" description="Disordered" evidence="8">
    <location>
        <begin position="469"/>
        <end position="503"/>
    </location>
</feature>
<evidence type="ECO:0000256" key="6">
    <source>
        <dbReference type="ARBA" id="ARBA00023170"/>
    </source>
</evidence>
<feature type="chain" id="PRO_5034990801" evidence="10">
    <location>
        <begin position="23"/>
        <end position="570"/>
    </location>
</feature>
<dbReference type="RefSeq" id="XP_028670292.1">
    <property type="nucleotide sequence ID" value="XM_028814459.2"/>
</dbReference>
<keyword evidence="6" id="KW-0675">Receptor</keyword>
<evidence type="ECO:0000313" key="12">
    <source>
        <dbReference type="Ensembl" id="ENSECRP00000018515.1"/>
    </source>
</evidence>
<feature type="compositionally biased region" description="Basic and acidic residues" evidence="8">
    <location>
        <begin position="529"/>
        <end position="545"/>
    </location>
</feature>
<evidence type="ECO:0000256" key="4">
    <source>
        <dbReference type="ARBA" id="ARBA00022989"/>
    </source>
</evidence>
<evidence type="ECO:0000256" key="3">
    <source>
        <dbReference type="ARBA" id="ARBA00022729"/>
    </source>
</evidence>
<dbReference type="PANTHER" id="PTHR23037">
    <property type="entry name" value="CYTOKINE RECEPTOR"/>
    <property type="match status" value="1"/>
</dbReference>
<reference evidence="12" key="2">
    <citation type="submission" date="2025-08" db="UniProtKB">
        <authorList>
            <consortium name="Ensembl"/>
        </authorList>
    </citation>
    <scope>IDENTIFICATION</scope>
</reference>
<evidence type="ECO:0000256" key="1">
    <source>
        <dbReference type="ARBA" id="ARBA00004479"/>
    </source>
</evidence>
<evidence type="ECO:0000256" key="5">
    <source>
        <dbReference type="ARBA" id="ARBA00023136"/>
    </source>
</evidence>
<keyword evidence="4 9" id="KW-1133">Transmembrane helix</keyword>
<dbReference type="Ensembl" id="ENSECRT00000018887.1">
    <property type="protein sequence ID" value="ENSECRP00000018515.1"/>
    <property type="gene ID" value="ENSECRG00000012397.1"/>
</dbReference>
<evidence type="ECO:0000256" key="9">
    <source>
        <dbReference type="SAM" id="Phobius"/>
    </source>
</evidence>
<keyword evidence="2 9" id="KW-0812">Transmembrane</keyword>
<accession>A0A8C4SLV3</accession>
<feature type="domain" description="Fibronectin type-III" evidence="11">
    <location>
        <begin position="115"/>
        <end position="223"/>
    </location>
</feature>
<dbReference type="Proteomes" id="UP000694620">
    <property type="component" value="Chromosome 11"/>
</dbReference>
<organism evidence="12 13">
    <name type="scientific">Erpetoichthys calabaricus</name>
    <name type="common">Rope fish</name>
    <name type="synonym">Calamoichthys calabaricus</name>
    <dbReference type="NCBI Taxonomy" id="27687"/>
    <lineage>
        <taxon>Eukaryota</taxon>
        <taxon>Metazoa</taxon>
        <taxon>Chordata</taxon>
        <taxon>Craniata</taxon>
        <taxon>Vertebrata</taxon>
        <taxon>Euteleostomi</taxon>
        <taxon>Actinopterygii</taxon>
        <taxon>Polypteriformes</taxon>
        <taxon>Polypteridae</taxon>
        <taxon>Erpetoichthys</taxon>
    </lineage>
</organism>
<proteinExistence type="predicted"/>
<dbReference type="GeneTree" id="ENSGT00510000048783"/>
<dbReference type="InterPro" id="IPR003961">
    <property type="entry name" value="FN3_dom"/>
</dbReference>
<gene>
    <name evidence="12" type="primary">il21r.1</name>
</gene>
<dbReference type="Gene3D" id="2.60.40.10">
    <property type="entry name" value="Immunoglobulins"/>
    <property type="match status" value="1"/>
</dbReference>
<keyword evidence="7" id="KW-0325">Glycoprotein</keyword>
<reference evidence="12" key="3">
    <citation type="submission" date="2025-09" db="UniProtKB">
        <authorList>
            <consortium name="Ensembl"/>
        </authorList>
    </citation>
    <scope>IDENTIFICATION</scope>
</reference>
<dbReference type="InterPro" id="IPR013783">
    <property type="entry name" value="Ig-like_fold"/>
</dbReference>
<keyword evidence="5 9" id="KW-0472">Membrane</keyword>
<evidence type="ECO:0000256" key="7">
    <source>
        <dbReference type="ARBA" id="ARBA00023180"/>
    </source>
</evidence>
<dbReference type="OrthoDB" id="8939865at2759"/>
<reference evidence="12" key="1">
    <citation type="submission" date="2021-06" db="EMBL/GenBank/DDBJ databases">
        <authorList>
            <consortium name="Wellcome Sanger Institute Data Sharing"/>
        </authorList>
    </citation>
    <scope>NUCLEOTIDE SEQUENCE [LARGE SCALE GENOMIC DNA]</scope>
</reference>
<evidence type="ECO:0000256" key="10">
    <source>
        <dbReference type="SAM" id="SignalP"/>
    </source>
</evidence>
<comment type="subcellular location">
    <subcellularLocation>
        <location evidence="1">Membrane</location>
        <topology evidence="1">Single-pass type I membrane protein</topology>
    </subcellularLocation>
</comment>
<dbReference type="GeneID" id="114661247"/>
<evidence type="ECO:0000256" key="2">
    <source>
        <dbReference type="ARBA" id="ARBA00022692"/>
    </source>
</evidence>
<evidence type="ECO:0000313" key="13">
    <source>
        <dbReference type="Proteomes" id="UP000694620"/>
    </source>
</evidence>
<dbReference type="PROSITE" id="PS50853">
    <property type="entry name" value="FN3"/>
    <property type="match status" value="1"/>
</dbReference>
<dbReference type="PANTHER" id="PTHR23037:SF36">
    <property type="entry name" value="INTERLEUKIN 21 RECEPTOR, TANDEM DUPLICATE 1"/>
    <property type="match status" value="1"/>
</dbReference>
<dbReference type="GO" id="GO:0009897">
    <property type="term" value="C:external side of plasma membrane"/>
    <property type="evidence" value="ECO:0007669"/>
    <property type="project" value="TreeGrafter"/>
</dbReference>
<feature type="region of interest" description="Disordered" evidence="8">
    <location>
        <begin position="522"/>
        <end position="545"/>
    </location>
</feature>
<keyword evidence="3 10" id="KW-0732">Signal</keyword>
<feature type="signal peptide" evidence="10">
    <location>
        <begin position="1"/>
        <end position="22"/>
    </location>
</feature>
<dbReference type="GO" id="GO:0004896">
    <property type="term" value="F:cytokine receptor activity"/>
    <property type="evidence" value="ECO:0007669"/>
    <property type="project" value="TreeGrafter"/>
</dbReference>
<evidence type="ECO:0000256" key="8">
    <source>
        <dbReference type="SAM" id="MobiDB-lite"/>
    </source>
</evidence>
<dbReference type="SUPFAM" id="SSF49265">
    <property type="entry name" value="Fibronectin type III"/>
    <property type="match status" value="1"/>
</dbReference>
<sequence length="570" mass="63721">MDDLLSAIITLLLCTFIQNTTCLCNVTCYTDYISSLNCTCQGQVPQSPYELAIPRTNDSNPSACQLKHNRNIGSIETWCLLNISDLDDFYTVCAYPENKSHPEHCATIELREMIKPQPPFNVTIEKSDNDYNMSWEMMYTEEENYYLNGELVYEVRYKTTYDSWENQRVCHIYNDIRSYIIANTLFESGKEYVFEIRAGVNNESGYSGTWSEWSKPAILTSPSVNRRSFTEIFSILVLSISLAVLSLYAGKILHSRLLKKHCPFIPSPEDFFKPLYIIHNGDFKSWVGHPHMFTGFDFVEKNTVVPIVKSKEESVKNMVELGDDITSRAADRTSNCGFMCRSMASNSSSKLYFSSGSMASVLKDNSIGHISIDTVTVSAEDALCCPQWPGAEEDEAYRGSDESYDYSSAGVLDGSSLSEEDSLLSNGPENRPSDMVILCSCVSEDTKRSPCFPLNSIMSSNPIALYDLIGNDSEPGDQRHLPDEESLSLNSFESNSRSEGEDGYPKICLDLDTIDSGFTESGCSSPVESDFHNKDETNLSVLGEREHSSNYVKQWVAYTVSPPGDSSSSN</sequence>
<protein>
    <submittedName>
        <fullName evidence="12">Interleukin-21 receptor-like</fullName>
    </submittedName>
</protein>
<dbReference type="InterPro" id="IPR036116">
    <property type="entry name" value="FN3_sf"/>
</dbReference>
<dbReference type="AlphaFoldDB" id="A0A8C4SLV3"/>